<organism evidence="7 8">
    <name type="scientific">Lepraria finkii</name>
    <dbReference type="NCBI Taxonomy" id="1340010"/>
    <lineage>
        <taxon>Eukaryota</taxon>
        <taxon>Fungi</taxon>
        <taxon>Dikarya</taxon>
        <taxon>Ascomycota</taxon>
        <taxon>Pezizomycotina</taxon>
        <taxon>Lecanoromycetes</taxon>
        <taxon>OSLEUM clade</taxon>
        <taxon>Lecanoromycetidae</taxon>
        <taxon>Lecanorales</taxon>
        <taxon>Lecanorineae</taxon>
        <taxon>Stereocaulaceae</taxon>
        <taxon>Lepraria</taxon>
    </lineage>
</organism>
<dbReference type="PROSITE" id="PS50089">
    <property type="entry name" value="ZF_RING_2"/>
    <property type="match status" value="1"/>
</dbReference>
<name>A0ABR4BNH2_9LECA</name>
<dbReference type="Gene3D" id="3.30.40.10">
    <property type="entry name" value="Zinc/RING finger domain, C3HC4 (zinc finger)"/>
    <property type="match status" value="1"/>
</dbReference>
<feature type="region of interest" description="Disordered" evidence="5">
    <location>
        <begin position="205"/>
        <end position="229"/>
    </location>
</feature>
<dbReference type="PANTHER" id="PTHR15710">
    <property type="entry name" value="E3 UBIQUITIN-PROTEIN LIGASE PRAJA"/>
    <property type="match status" value="1"/>
</dbReference>
<evidence type="ECO:0000256" key="3">
    <source>
        <dbReference type="ARBA" id="ARBA00022833"/>
    </source>
</evidence>
<feature type="domain" description="RING-type" evidence="6">
    <location>
        <begin position="158"/>
        <end position="203"/>
    </location>
</feature>
<dbReference type="PANTHER" id="PTHR15710:SF241">
    <property type="entry name" value="RING-TYPE DOMAIN-CONTAINING PROTEIN"/>
    <property type="match status" value="1"/>
</dbReference>
<dbReference type="SUPFAM" id="SSF57850">
    <property type="entry name" value="RING/U-box"/>
    <property type="match status" value="1"/>
</dbReference>
<evidence type="ECO:0000256" key="5">
    <source>
        <dbReference type="SAM" id="MobiDB-lite"/>
    </source>
</evidence>
<accession>A0ABR4BNH2</accession>
<dbReference type="InterPro" id="IPR013083">
    <property type="entry name" value="Znf_RING/FYVE/PHD"/>
</dbReference>
<evidence type="ECO:0000259" key="6">
    <source>
        <dbReference type="PROSITE" id="PS50089"/>
    </source>
</evidence>
<proteinExistence type="predicted"/>
<evidence type="ECO:0000256" key="2">
    <source>
        <dbReference type="ARBA" id="ARBA00022771"/>
    </source>
</evidence>
<protein>
    <recommendedName>
        <fullName evidence="6">RING-type domain-containing protein</fullName>
    </recommendedName>
</protein>
<keyword evidence="2 4" id="KW-0863">Zinc-finger</keyword>
<dbReference type="Pfam" id="PF13639">
    <property type="entry name" value="zf-RING_2"/>
    <property type="match status" value="1"/>
</dbReference>
<keyword evidence="1" id="KW-0479">Metal-binding</keyword>
<evidence type="ECO:0000313" key="7">
    <source>
        <dbReference type="EMBL" id="KAL2058907.1"/>
    </source>
</evidence>
<dbReference type="EMBL" id="JBHFEH010000001">
    <property type="protein sequence ID" value="KAL2058907.1"/>
    <property type="molecule type" value="Genomic_DNA"/>
</dbReference>
<evidence type="ECO:0000256" key="1">
    <source>
        <dbReference type="ARBA" id="ARBA00022723"/>
    </source>
</evidence>
<sequence length="229" mass="25921">MVTRPSQYQRHWKRNTSNCGVTKRFQILAPRFQLPTAAPIFRWNTTSPNPTPTPPSNPPRRPDLSTFFSTLEHVDTSNVSNEHATPIPSDVSAAFRTLGEAFQRIRIYRSGEGPLDGMIESLLADAEMPPKEVKGVSQGFLDELERVPNKILKPSMDCPICGNPFLEDEYPLVVRLPCNKNHMFDLECIAPWLKLHATCPLDRKDLVKEKAPPPPPKDEEDGEWDDMYA</sequence>
<dbReference type="InterPro" id="IPR001841">
    <property type="entry name" value="Znf_RING"/>
</dbReference>
<feature type="region of interest" description="Disordered" evidence="5">
    <location>
        <begin position="39"/>
        <end position="63"/>
    </location>
</feature>
<dbReference type="Proteomes" id="UP001590951">
    <property type="component" value="Unassembled WGS sequence"/>
</dbReference>
<gene>
    <name evidence="7" type="ORF">ABVK25_000199</name>
</gene>
<feature type="compositionally biased region" description="Acidic residues" evidence="5">
    <location>
        <begin position="218"/>
        <end position="229"/>
    </location>
</feature>
<keyword evidence="3" id="KW-0862">Zinc</keyword>
<reference evidence="7 8" key="1">
    <citation type="submission" date="2024-09" db="EMBL/GenBank/DDBJ databases">
        <title>Rethinking Asexuality: The Enigmatic Case of Functional Sexual Genes in Lepraria (Stereocaulaceae).</title>
        <authorList>
            <person name="Doellman M."/>
            <person name="Sun Y."/>
            <person name="Barcenas-Pena A."/>
            <person name="Lumbsch H.T."/>
            <person name="Grewe F."/>
        </authorList>
    </citation>
    <scope>NUCLEOTIDE SEQUENCE [LARGE SCALE GENOMIC DNA]</scope>
    <source>
        <strain evidence="7 8">Grewe 0041</strain>
    </source>
</reference>
<comment type="caution">
    <text evidence="7">The sequence shown here is derived from an EMBL/GenBank/DDBJ whole genome shotgun (WGS) entry which is preliminary data.</text>
</comment>
<keyword evidence="8" id="KW-1185">Reference proteome</keyword>
<evidence type="ECO:0000256" key="4">
    <source>
        <dbReference type="PROSITE-ProRule" id="PRU00175"/>
    </source>
</evidence>
<evidence type="ECO:0000313" key="8">
    <source>
        <dbReference type="Proteomes" id="UP001590951"/>
    </source>
</evidence>
<feature type="compositionally biased region" description="Pro residues" evidence="5">
    <location>
        <begin position="49"/>
        <end position="59"/>
    </location>
</feature>